<dbReference type="GO" id="GO:0005886">
    <property type="term" value="C:plasma membrane"/>
    <property type="evidence" value="ECO:0007669"/>
    <property type="project" value="UniProtKB-SubCell"/>
</dbReference>
<dbReference type="Proteomes" id="UP000275368">
    <property type="component" value="Chromosome"/>
</dbReference>
<dbReference type="GO" id="GO:0016887">
    <property type="term" value="F:ATP hydrolysis activity"/>
    <property type="evidence" value="ECO:0007669"/>
    <property type="project" value="InterPro"/>
</dbReference>
<evidence type="ECO:0000256" key="2">
    <source>
        <dbReference type="ARBA" id="ARBA00022448"/>
    </source>
</evidence>
<gene>
    <name evidence="9" type="ORF">Back11_57010</name>
</gene>
<dbReference type="InterPro" id="IPR003593">
    <property type="entry name" value="AAA+_ATPase"/>
</dbReference>
<dbReference type="SMART" id="SM00382">
    <property type="entry name" value="AAA"/>
    <property type="match status" value="1"/>
</dbReference>
<dbReference type="OrthoDB" id="2525709at2"/>
<dbReference type="CDD" id="cd07346">
    <property type="entry name" value="ABC_6TM_exporters"/>
    <property type="match status" value="1"/>
</dbReference>
<dbReference type="GO" id="GO:0015421">
    <property type="term" value="F:ABC-type oligopeptide transporter activity"/>
    <property type="evidence" value="ECO:0007669"/>
    <property type="project" value="TreeGrafter"/>
</dbReference>
<proteinExistence type="predicted"/>
<dbReference type="InterPro" id="IPR039421">
    <property type="entry name" value="Type_1_exporter"/>
</dbReference>
<keyword evidence="10" id="KW-1185">Reference proteome</keyword>
<dbReference type="GO" id="GO:0005524">
    <property type="term" value="F:ATP binding"/>
    <property type="evidence" value="ECO:0007669"/>
    <property type="project" value="UniProtKB-KW"/>
</dbReference>
<evidence type="ECO:0000313" key="9">
    <source>
        <dbReference type="EMBL" id="BBH24356.1"/>
    </source>
</evidence>
<name>A0A3G9J0S4_9BACL</name>
<evidence type="ECO:0000256" key="3">
    <source>
        <dbReference type="ARBA" id="ARBA00022475"/>
    </source>
</evidence>
<evidence type="ECO:0000313" key="10">
    <source>
        <dbReference type="Proteomes" id="UP000275368"/>
    </source>
</evidence>
<keyword evidence="3" id="KW-1003">Cell membrane</keyword>
<dbReference type="RefSeq" id="WP_125664503.1">
    <property type="nucleotide sequence ID" value="NZ_AP019308.1"/>
</dbReference>
<dbReference type="InterPro" id="IPR027417">
    <property type="entry name" value="P-loop_NTPase"/>
</dbReference>
<dbReference type="Gene3D" id="1.20.1560.10">
    <property type="entry name" value="ABC transporter type 1, transmembrane domain"/>
    <property type="match status" value="1"/>
</dbReference>
<evidence type="ECO:0000256" key="6">
    <source>
        <dbReference type="ARBA" id="ARBA00022840"/>
    </source>
</evidence>
<dbReference type="Gene3D" id="3.40.50.300">
    <property type="entry name" value="P-loop containing nucleotide triphosphate hydrolases"/>
    <property type="match status" value="1"/>
</dbReference>
<keyword evidence="4" id="KW-0812">Transmembrane</keyword>
<dbReference type="FunFam" id="3.40.50.300:FF:000221">
    <property type="entry name" value="Multidrug ABC transporter ATP-binding protein"/>
    <property type="match status" value="1"/>
</dbReference>
<dbReference type="EMBL" id="AP019308">
    <property type="protein sequence ID" value="BBH24356.1"/>
    <property type="molecule type" value="Genomic_DNA"/>
</dbReference>
<reference evidence="9 10" key="1">
    <citation type="submission" date="2018-11" db="EMBL/GenBank/DDBJ databases">
        <title>Complete genome sequence of Paenibacillus baekrokdamisoli strain KCTC 33723.</title>
        <authorList>
            <person name="Kang S.W."/>
            <person name="Lee K.C."/>
            <person name="Kim K.K."/>
            <person name="Kim J.S."/>
            <person name="Kim D.S."/>
            <person name="Ko S.H."/>
            <person name="Yang S.H."/>
            <person name="Lee J.S."/>
        </authorList>
    </citation>
    <scope>NUCLEOTIDE SEQUENCE [LARGE SCALE GENOMIC DNA]</scope>
    <source>
        <strain evidence="9 10">KCTC 33723</strain>
    </source>
</reference>
<protein>
    <submittedName>
        <fullName evidence="9">ABC transporter permease/ATP-binding protein</fullName>
    </submittedName>
</protein>
<keyword evidence="8" id="KW-0472">Membrane</keyword>
<sequence>MERKNESYATGKTLIRLFQMSGRYWHWMVLLLAASIITSFIEVGYMEAIRRIIKGATETNVGLVYGGAVLGICIIVSRVLITTLTTWLSTALNNISVMSLQSAMLTKLADASFGETQRYHTGDLTSRVWDSAREAQLGLNDKLISLLRNIIQIVIAFLYFSWINMTLSLGVIGYTLLFSAVAIPLSKWLRKSHDEHNIQVAERDSFLTDVVQAPEEIRTYALGSYMKGLFENKLNRVFKLSMKVSIMERILDASGRFSTFGGMIFILLVGGLQIYEGHMDIAGLVAFLVASSQLTRPLVSISGLWAELMGAISHANRVFTVFDMQSENVSSDVDNSVSSAKGQGITLHNISFAYSDEQENTLSNLSFSAHKGHLTAITGSSGCGKTTLLHVIAGLYEVGIGNIHYDGLPIQALSPKQLRHTIAYVPQESFIVAGTFRDNITFGSEDAAQERIVLAAQRACIHETIMLHPTGYDTVIGDQGVPLSGGEKQRLALARAFLKNASVLLLDEPTSAQDPINEQRINNALMESAKNMTVIIVTHKLSSIRQADHIVYMNKGQVIDTGTHDELVAKRSGYDQFIKQQEAVVEEWV</sequence>
<accession>A0A3G9J0S4</accession>
<dbReference type="PROSITE" id="PS00211">
    <property type="entry name" value="ABC_TRANSPORTER_1"/>
    <property type="match status" value="1"/>
</dbReference>
<evidence type="ECO:0000256" key="8">
    <source>
        <dbReference type="ARBA" id="ARBA00023136"/>
    </source>
</evidence>
<dbReference type="InterPro" id="IPR011527">
    <property type="entry name" value="ABC1_TM_dom"/>
</dbReference>
<dbReference type="PROSITE" id="PS50929">
    <property type="entry name" value="ABC_TM1F"/>
    <property type="match status" value="1"/>
</dbReference>
<evidence type="ECO:0000256" key="4">
    <source>
        <dbReference type="ARBA" id="ARBA00022692"/>
    </source>
</evidence>
<dbReference type="PROSITE" id="PS50893">
    <property type="entry name" value="ABC_TRANSPORTER_2"/>
    <property type="match status" value="1"/>
</dbReference>
<dbReference type="Pfam" id="PF00005">
    <property type="entry name" value="ABC_tran"/>
    <property type="match status" value="1"/>
</dbReference>
<dbReference type="InterPro" id="IPR003439">
    <property type="entry name" value="ABC_transporter-like_ATP-bd"/>
</dbReference>
<dbReference type="Pfam" id="PF00664">
    <property type="entry name" value="ABC_membrane"/>
    <property type="match status" value="1"/>
</dbReference>
<dbReference type="PANTHER" id="PTHR43394:SF1">
    <property type="entry name" value="ATP-BINDING CASSETTE SUB-FAMILY B MEMBER 10, MITOCHONDRIAL"/>
    <property type="match status" value="1"/>
</dbReference>
<keyword evidence="5" id="KW-0547">Nucleotide-binding</keyword>
<dbReference type="SUPFAM" id="SSF52540">
    <property type="entry name" value="P-loop containing nucleoside triphosphate hydrolases"/>
    <property type="match status" value="1"/>
</dbReference>
<keyword evidence="2" id="KW-0813">Transport</keyword>
<dbReference type="InterPro" id="IPR017871">
    <property type="entry name" value="ABC_transporter-like_CS"/>
</dbReference>
<keyword evidence="6 9" id="KW-0067">ATP-binding</keyword>
<keyword evidence="7" id="KW-1133">Transmembrane helix</keyword>
<organism evidence="9 10">
    <name type="scientific">Paenibacillus baekrokdamisoli</name>
    <dbReference type="NCBI Taxonomy" id="1712516"/>
    <lineage>
        <taxon>Bacteria</taxon>
        <taxon>Bacillati</taxon>
        <taxon>Bacillota</taxon>
        <taxon>Bacilli</taxon>
        <taxon>Bacillales</taxon>
        <taxon>Paenibacillaceae</taxon>
        <taxon>Paenibacillus</taxon>
    </lineage>
</organism>
<dbReference type="InterPro" id="IPR036640">
    <property type="entry name" value="ABC1_TM_sf"/>
</dbReference>
<evidence type="ECO:0000256" key="7">
    <source>
        <dbReference type="ARBA" id="ARBA00022989"/>
    </source>
</evidence>
<evidence type="ECO:0000256" key="5">
    <source>
        <dbReference type="ARBA" id="ARBA00022741"/>
    </source>
</evidence>
<dbReference type="SUPFAM" id="SSF90123">
    <property type="entry name" value="ABC transporter transmembrane region"/>
    <property type="match status" value="1"/>
</dbReference>
<dbReference type="PANTHER" id="PTHR43394">
    <property type="entry name" value="ATP-DEPENDENT PERMEASE MDL1, MITOCHONDRIAL"/>
    <property type="match status" value="1"/>
</dbReference>
<dbReference type="AlphaFoldDB" id="A0A3G9J0S4"/>
<evidence type="ECO:0000256" key="1">
    <source>
        <dbReference type="ARBA" id="ARBA00004651"/>
    </source>
</evidence>
<dbReference type="KEGG" id="pbk:Back11_57010"/>
<comment type="subcellular location">
    <subcellularLocation>
        <location evidence="1">Cell membrane</location>
        <topology evidence="1">Multi-pass membrane protein</topology>
    </subcellularLocation>
</comment>